<dbReference type="EMBL" id="BOML01000019">
    <property type="protein sequence ID" value="GIE00892.1"/>
    <property type="molecule type" value="Genomic_DNA"/>
</dbReference>
<name>A0ABQ3YTN3_9ACTN</name>
<dbReference type="RefSeq" id="WP_203726500.1">
    <property type="nucleotide sequence ID" value="NZ_BAAATX010000003.1"/>
</dbReference>
<sequence>MTVQIRPAGPGELADVADLFDSNGTTRGCWCVWFLFGSGEVHDGWGAGNRLKFEQMVNSAREPAGVLVYDGGRAVGWCAAGPRSRYAKALRSPILKARDPAEDDDVWLVPCFFVRVGHRKAGTTHGLLTAAVDLARDHGATAIEGFPLAGPGPHRDDRYLGTEPLFAACGFAEVSRPSARRVVMRRNLRGK</sequence>
<evidence type="ECO:0000313" key="2">
    <source>
        <dbReference type="Proteomes" id="UP000637628"/>
    </source>
</evidence>
<keyword evidence="2" id="KW-1185">Reference proteome</keyword>
<protein>
    <submittedName>
        <fullName evidence="1">N-acetyltransferase GCN5</fullName>
    </submittedName>
</protein>
<dbReference type="SUPFAM" id="SSF55729">
    <property type="entry name" value="Acyl-CoA N-acyltransferases (Nat)"/>
    <property type="match status" value="1"/>
</dbReference>
<accession>A0ABQ3YTN3</accession>
<comment type="caution">
    <text evidence="1">The sequence shown here is derived from an EMBL/GenBank/DDBJ whole genome shotgun (WGS) entry which is preliminary data.</text>
</comment>
<evidence type="ECO:0000313" key="1">
    <source>
        <dbReference type="EMBL" id="GIE00892.1"/>
    </source>
</evidence>
<dbReference type="Proteomes" id="UP000637628">
    <property type="component" value="Unassembled WGS sequence"/>
</dbReference>
<dbReference type="Gene3D" id="3.40.630.30">
    <property type="match status" value="1"/>
</dbReference>
<organism evidence="1 2">
    <name type="scientific">Paractinoplanes durhamensis</name>
    <dbReference type="NCBI Taxonomy" id="113563"/>
    <lineage>
        <taxon>Bacteria</taxon>
        <taxon>Bacillati</taxon>
        <taxon>Actinomycetota</taxon>
        <taxon>Actinomycetes</taxon>
        <taxon>Micromonosporales</taxon>
        <taxon>Micromonosporaceae</taxon>
        <taxon>Paractinoplanes</taxon>
    </lineage>
</organism>
<proteinExistence type="predicted"/>
<reference evidence="1 2" key="1">
    <citation type="submission" date="2021-01" db="EMBL/GenBank/DDBJ databases">
        <title>Whole genome shotgun sequence of Actinoplanes durhamensis NBRC 14914.</title>
        <authorList>
            <person name="Komaki H."/>
            <person name="Tamura T."/>
        </authorList>
    </citation>
    <scope>NUCLEOTIDE SEQUENCE [LARGE SCALE GENOMIC DNA]</scope>
    <source>
        <strain evidence="1 2">NBRC 14914</strain>
    </source>
</reference>
<gene>
    <name evidence="1" type="ORF">Adu01nite_22420</name>
</gene>
<dbReference type="InterPro" id="IPR016181">
    <property type="entry name" value="Acyl_CoA_acyltransferase"/>
</dbReference>